<accession>A0A1Y2MI89</accession>
<dbReference type="Proteomes" id="UP000194360">
    <property type="component" value="Unassembled WGS sequence"/>
</dbReference>
<keyword evidence="4" id="KW-1185">Reference proteome</keyword>
<dbReference type="OrthoDB" id="9965030at2"/>
<organism evidence="3 4">
    <name type="scientific">Pseudonocardia autotrophica</name>
    <name type="common">Amycolata autotrophica</name>
    <name type="synonym">Nocardia autotrophica</name>
    <dbReference type="NCBI Taxonomy" id="2074"/>
    <lineage>
        <taxon>Bacteria</taxon>
        <taxon>Bacillati</taxon>
        <taxon>Actinomycetota</taxon>
        <taxon>Actinomycetes</taxon>
        <taxon>Pseudonocardiales</taxon>
        <taxon>Pseudonocardiaceae</taxon>
        <taxon>Pseudonocardia</taxon>
    </lineage>
</organism>
<evidence type="ECO:0000256" key="1">
    <source>
        <dbReference type="SAM" id="MobiDB-lite"/>
    </source>
</evidence>
<proteinExistence type="predicted"/>
<evidence type="ECO:0008006" key="5">
    <source>
        <dbReference type="Google" id="ProtNLM"/>
    </source>
</evidence>
<sequence length="192" mass="19123">MNTITRTLAGLVVGVSVVAGTVMATVTPTPATAESVIAQAPASVSAMSAVSMVPALRGVAAEAVADAAQAVTAAEEARKAAAAEQVRKVKAAEESQASTGGLALTCEPHAAARLVGNLIVNKACPELNAAKEQAQREYAQQQAWSGNPGPPSEATQRQRIADGLAPTGGGYAPGSAEYNTCVKNPVASVCGG</sequence>
<name>A0A1Y2MI89_PSEAH</name>
<keyword evidence="2" id="KW-0732">Signal</keyword>
<feature type="signal peptide" evidence="2">
    <location>
        <begin position="1"/>
        <end position="24"/>
    </location>
</feature>
<comment type="caution">
    <text evidence="3">The sequence shown here is derived from an EMBL/GenBank/DDBJ whole genome shotgun (WGS) entry which is preliminary data.</text>
</comment>
<evidence type="ECO:0000313" key="3">
    <source>
        <dbReference type="EMBL" id="OSY34679.1"/>
    </source>
</evidence>
<dbReference type="EMBL" id="MIGB01000070">
    <property type="protein sequence ID" value="OSY34679.1"/>
    <property type="molecule type" value="Genomic_DNA"/>
</dbReference>
<dbReference type="AlphaFoldDB" id="A0A1Y2MI89"/>
<feature type="region of interest" description="Disordered" evidence="1">
    <location>
        <begin position="135"/>
        <end position="157"/>
    </location>
</feature>
<gene>
    <name evidence="3" type="ORF">BG845_06612</name>
</gene>
<reference evidence="3 4" key="1">
    <citation type="submission" date="2016-09" db="EMBL/GenBank/DDBJ databases">
        <title>Pseudonocardia autotrophica DSM535, a candidate organism with high potential of specific P450 cytochromes.</title>
        <authorList>
            <person name="Grumaz C."/>
            <person name="Vainshtein Y."/>
            <person name="Kirstahler P."/>
            <person name="Sohn K."/>
        </authorList>
    </citation>
    <scope>NUCLEOTIDE SEQUENCE [LARGE SCALE GENOMIC DNA]</scope>
    <source>
        <strain evidence="3 4">DSM 535</strain>
    </source>
</reference>
<evidence type="ECO:0000313" key="4">
    <source>
        <dbReference type="Proteomes" id="UP000194360"/>
    </source>
</evidence>
<dbReference type="RefSeq" id="WP_085916652.1">
    <property type="nucleotide sequence ID" value="NZ_AP018920.1"/>
</dbReference>
<evidence type="ECO:0000256" key="2">
    <source>
        <dbReference type="SAM" id="SignalP"/>
    </source>
</evidence>
<protein>
    <recommendedName>
        <fullName evidence="5">Secreted protein</fullName>
    </recommendedName>
</protein>
<feature type="chain" id="PRO_5038639305" description="Secreted protein" evidence="2">
    <location>
        <begin position="25"/>
        <end position="192"/>
    </location>
</feature>